<evidence type="ECO:0000313" key="4">
    <source>
        <dbReference type="Proteomes" id="UP000540989"/>
    </source>
</evidence>
<protein>
    <recommendedName>
        <fullName evidence="2">Cytochrome c-552/4 domain-containing protein</fullName>
    </recommendedName>
</protein>
<dbReference type="EMBL" id="JACHIP010000001">
    <property type="protein sequence ID" value="MBB5055350.1"/>
    <property type="molecule type" value="Genomic_DNA"/>
</dbReference>
<evidence type="ECO:0000259" key="2">
    <source>
        <dbReference type="Pfam" id="PF13435"/>
    </source>
</evidence>
<dbReference type="Proteomes" id="UP000540989">
    <property type="component" value="Unassembled WGS sequence"/>
</dbReference>
<dbReference type="AlphaFoldDB" id="A0A7W7Z8Q3"/>
<name>A0A7W7Z8Q3_9BACT</name>
<dbReference type="InterPro" id="IPR036280">
    <property type="entry name" value="Multihaem_cyt_sf"/>
</dbReference>
<dbReference type="InterPro" id="IPR023155">
    <property type="entry name" value="Cyt_c-552/4"/>
</dbReference>
<comment type="caution">
    <text evidence="3">The sequence shown here is derived from an EMBL/GenBank/DDBJ whole genome shotgun (WGS) entry which is preliminary data.</text>
</comment>
<gene>
    <name evidence="3" type="ORF">HDF16_000019</name>
</gene>
<dbReference type="RefSeq" id="WP_184212983.1">
    <property type="nucleotide sequence ID" value="NZ_JACHIP010000001.1"/>
</dbReference>
<dbReference type="Gene3D" id="1.10.1130.10">
    <property type="entry name" value="Flavocytochrome C3, Chain A"/>
    <property type="match status" value="1"/>
</dbReference>
<evidence type="ECO:0000256" key="1">
    <source>
        <dbReference type="SAM" id="SignalP"/>
    </source>
</evidence>
<keyword evidence="4" id="KW-1185">Reference proteome</keyword>
<feature type="chain" id="PRO_5030993764" description="Cytochrome c-552/4 domain-containing protein" evidence="1">
    <location>
        <begin position="22"/>
        <end position="453"/>
    </location>
</feature>
<dbReference type="SUPFAM" id="SSF48695">
    <property type="entry name" value="Multiheme cytochromes"/>
    <property type="match status" value="1"/>
</dbReference>
<keyword evidence="1" id="KW-0732">Signal</keyword>
<proteinExistence type="predicted"/>
<dbReference type="Pfam" id="PF13435">
    <property type="entry name" value="Cytochrome_C554"/>
    <property type="match status" value="1"/>
</dbReference>
<reference evidence="3 4" key="1">
    <citation type="submission" date="2020-08" db="EMBL/GenBank/DDBJ databases">
        <title>Genomic Encyclopedia of Type Strains, Phase IV (KMG-V): Genome sequencing to study the core and pangenomes of soil and plant-associated prokaryotes.</title>
        <authorList>
            <person name="Whitman W."/>
        </authorList>
    </citation>
    <scope>NUCLEOTIDE SEQUENCE [LARGE SCALE GENOMIC DNA]</scope>
    <source>
        <strain evidence="3 4">M8UP14</strain>
    </source>
</reference>
<feature type="signal peptide" evidence="1">
    <location>
        <begin position="1"/>
        <end position="21"/>
    </location>
</feature>
<feature type="domain" description="Cytochrome c-552/4" evidence="2">
    <location>
        <begin position="78"/>
        <end position="150"/>
    </location>
</feature>
<evidence type="ECO:0000313" key="3">
    <source>
        <dbReference type="EMBL" id="MBB5055350.1"/>
    </source>
</evidence>
<organism evidence="3 4">
    <name type="scientific">Granulicella aggregans</name>
    <dbReference type="NCBI Taxonomy" id="474949"/>
    <lineage>
        <taxon>Bacteria</taxon>
        <taxon>Pseudomonadati</taxon>
        <taxon>Acidobacteriota</taxon>
        <taxon>Terriglobia</taxon>
        <taxon>Terriglobales</taxon>
        <taxon>Acidobacteriaceae</taxon>
        <taxon>Granulicella</taxon>
    </lineage>
</organism>
<accession>A0A7W7Z8Q3</accession>
<sequence>MRSLKKIGFLSTVFVWGWMYAAGVQAGAQVVAPDHLHAMLKESASDPVAVGKYVGPGSCSASACHGSISPRNATKVLQNEYSTWVTEDSHARAYASLTGSLGRQMSAILKIGPAEKSQRCLVCHAISEPASHKAREFDSSEGVSCESCHGPASEWLGPHIQPTAKHADMVRLGLVDSKNLTIRSEKCLTCHLGAPGLKVDHELIAAGHPDLRFELDSFTAIEPPHWVEKNTDPLFGMRAWGIGQAVQLRESMLRVSRAAKSGPWPEFSEMDCITCHHSLTGPESWRQKEGYAGHRPGDAPYNVSRYIVFRKFAEEIDPSTNNELADATAKVAMLITTMSPDREAVQTAANRAAELSNKLLGEVQAASYDRARTQRLIKSIASEADAISKQGERAAEQAAMTVDSLYIATAKAGATNAETRSAIDALFVQVKNPSAYNAPMFAESMKRVGNSVR</sequence>